<sequence length="192" mass="22354">MLSFEPKELLKVKYAKLEVQRLKYFNVLYSMAFPTETRNRSFSLGSFRLRREWCQARAHWRKELRSVVFSKESRFCLGASDGRVLVRRRLSERLQLTCLRPRHTGRTPGVMVWGANSYDSRSTLVVIPRTLTANLYVSLVIQPVVLLFMNSIQGVFSNRITLALIPLHQIFLQSITYGTLFDDSSIFIHNQH</sequence>
<keyword evidence="2" id="KW-1185">Reference proteome</keyword>
<accession>A0A4Y2HLC1</accession>
<dbReference type="Proteomes" id="UP000499080">
    <property type="component" value="Unassembled WGS sequence"/>
</dbReference>
<reference evidence="1 2" key="1">
    <citation type="journal article" date="2019" name="Sci. Rep.">
        <title>Orb-weaving spider Araneus ventricosus genome elucidates the spidroin gene catalogue.</title>
        <authorList>
            <person name="Kono N."/>
            <person name="Nakamura H."/>
            <person name="Ohtoshi R."/>
            <person name="Moran D.A.P."/>
            <person name="Shinohara A."/>
            <person name="Yoshida Y."/>
            <person name="Fujiwara M."/>
            <person name="Mori M."/>
            <person name="Tomita M."/>
            <person name="Arakawa K."/>
        </authorList>
    </citation>
    <scope>NUCLEOTIDE SEQUENCE [LARGE SCALE GENOMIC DNA]</scope>
</reference>
<gene>
    <name evidence="1" type="ORF">AVEN_55165_1</name>
</gene>
<dbReference type="OrthoDB" id="3943628at2759"/>
<dbReference type="AlphaFoldDB" id="A0A4Y2HLC1"/>
<name>A0A4Y2HLC1_ARAVE</name>
<organism evidence="1 2">
    <name type="scientific">Araneus ventricosus</name>
    <name type="common">Orbweaver spider</name>
    <name type="synonym">Epeira ventricosa</name>
    <dbReference type="NCBI Taxonomy" id="182803"/>
    <lineage>
        <taxon>Eukaryota</taxon>
        <taxon>Metazoa</taxon>
        <taxon>Ecdysozoa</taxon>
        <taxon>Arthropoda</taxon>
        <taxon>Chelicerata</taxon>
        <taxon>Arachnida</taxon>
        <taxon>Araneae</taxon>
        <taxon>Araneomorphae</taxon>
        <taxon>Entelegynae</taxon>
        <taxon>Araneoidea</taxon>
        <taxon>Araneidae</taxon>
        <taxon>Araneus</taxon>
    </lineage>
</organism>
<protein>
    <submittedName>
        <fullName evidence="1">Uncharacterized protein</fullName>
    </submittedName>
</protein>
<evidence type="ECO:0000313" key="2">
    <source>
        <dbReference type="Proteomes" id="UP000499080"/>
    </source>
</evidence>
<dbReference type="GO" id="GO:0003676">
    <property type="term" value="F:nucleic acid binding"/>
    <property type="evidence" value="ECO:0007669"/>
    <property type="project" value="InterPro"/>
</dbReference>
<dbReference type="EMBL" id="BGPR01002010">
    <property type="protein sequence ID" value="GBM66194.1"/>
    <property type="molecule type" value="Genomic_DNA"/>
</dbReference>
<dbReference type="InterPro" id="IPR036397">
    <property type="entry name" value="RNaseH_sf"/>
</dbReference>
<evidence type="ECO:0000313" key="1">
    <source>
        <dbReference type="EMBL" id="GBM66194.1"/>
    </source>
</evidence>
<proteinExistence type="predicted"/>
<comment type="caution">
    <text evidence="1">The sequence shown here is derived from an EMBL/GenBank/DDBJ whole genome shotgun (WGS) entry which is preliminary data.</text>
</comment>
<dbReference type="Gene3D" id="3.30.420.10">
    <property type="entry name" value="Ribonuclease H-like superfamily/Ribonuclease H"/>
    <property type="match status" value="1"/>
</dbReference>